<sequence length="98" mass="9894">MKEILSSQFNEVYGGWADKDGSGHRSAENGGSRSGGNSGNDRGSPSLLDRTVSAYHNNPYGSGSIASGIWGGSMGSGSGSYSGNGPGSRGRELGGKNH</sequence>
<feature type="compositionally biased region" description="Gly residues" evidence="1">
    <location>
        <begin position="69"/>
        <end position="88"/>
    </location>
</feature>
<name>A0ABX0VHP0_9ENTR</name>
<accession>A0ABX0VHP0</accession>
<dbReference type="EMBL" id="SOYS01000001">
    <property type="protein sequence ID" value="NIY46534.1"/>
    <property type="molecule type" value="Genomic_DNA"/>
</dbReference>
<feature type="compositionally biased region" description="Basic and acidic residues" evidence="1">
    <location>
        <begin position="17"/>
        <end position="27"/>
    </location>
</feature>
<evidence type="ECO:0008006" key="4">
    <source>
        <dbReference type="Google" id="ProtNLM"/>
    </source>
</evidence>
<organism evidence="2 3">
    <name type="scientific">Cedecea colo</name>
    <dbReference type="NCBI Taxonomy" id="2552946"/>
    <lineage>
        <taxon>Bacteria</taxon>
        <taxon>Pseudomonadati</taxon>
        <taxon>Pseudomonadota</taxon>
        <taxon>Gammaproteobacteria</taxon>
        <taxon>Enterobacterales</taxon>
        <taxon>Enterobacteriaceae</taxon>
        <taxon>Cedecea</taxon>
    </lineage>
</organism>
<dbReference type="Proteomes" id="UP000697927">
    <property type="component" value="Unassembled WGS sequence"/>
</dbReference>
<gene>
    <name evidence="2" type="ORF">E2L00_03095</name>
</gene>
<evidence type="ECO:0000256" key="1">
    <source>
        <dbReference type="SAM" id="MobiDB-lite"/>
    </source>
</evidence>
<evidence type="ECO:0000313" key="2">
    <source>
        <dbReference type="EMBL" id="NIY46534.1"/>
    </source>
</evidence>
<evidence type="ECO:0000313" key="3">
    <source>
        <dbReference type="Proteomes" id="UP000697927"/>
    </source>
</evidence>
<feature type="region of interest" description="Disordered" evidence="1">
    <location>
        <begin position="13"/>
        <end position="98"/>
    </location>
</feature>
<protein>
    <recommendedName>
        <fullName evidence="4">Colicin-E9</fullName>
    </recommendedName>
</protein>
<reference evidence="2 3" key="1">
    <citation type="journal article" date="2020" name="Microorganisms">
        <title>Polyphasic Characterisation of Cedecea colo sp. nov., a New Enteric Bacterium Isolated from the Koala Hindgut.</title>
        <authorList>
            <person name="Boath J.M."/>
            <person name="Dakhal S."/>
            <person name="Van T.T.H."/>
            <person name="Moore R.J."/>
            <person name="Dekiwadia C."/>
            <person name="Macreadie I.G."/>
        </authorList>
    </citation>
    <scope>NUCLEOTIDE SEQUENCE [LARGE SCALE GENOMIC DNA]</scope>
    <source>
        <strain evidence="2 3">ZA</strain>
    </source>
</reference>
<feature type="compositionally biased region" description="Basic and acidic residues" evidence="1">
    <location>
        <begin position="89"/>
        <end position="98"/>
    </location>
</feature>
<proteinExistence type="predicted"/>
<keyword evidence="3" id="KW-1185">Reference proteome</keyword>
<comment type="caution">
    <text evidence="2">The sequence shown here is derived from an EMBL/GenBank/DDBJ whole genome shotgun (WGS) entry which is preliminary data.</text>
</comment>